<evidence type="ECO:0000313" key="1">
    <source>
        <dbReference type="EMBL" id="TDD81045.1"/>
    </source>
</evidence>
<dbReference type="EMBL" id="SMKY01000083">
    <property type="protein sequence ID" value="TDD81045.1"/>
    <property type="molecule type" value="Genomic_DNA"/>
</dbReference>
<gene>
    <name evidence="1" type="ORF">E1293_19480</name>
</gene>
<name>A0A4R5B6S6_9ACTN</name>
<keyword evidence="2" id="KW-1185">Reference proteome</keyword>
<accession>A0A4R5B6S6</accession>
<dbReference type="Proteomes" id="UP000295578">
    <property type="component" value="Unassembled WGS sequence"/>
</dbReference>
<organism evidence="1 2">
    <name type="scientific">Actinomadura darangshiensis</name>
    <dbReference type="NCBI Taxonomy" id="705336"/>
    <lineage>
        <taxon>Bacteria</taxon>
        <taxon>Bacillati</taxon>
        <taxon>Actinomycetota</taxon>
        <taxon>Actinomycetes</taxon>
        <taxon>Streptosporangiales</taxon>
        <taxon>Thermomonosporaceae</taxon>
        <taxon>Actinomadura</taxon>
    </lineage>
</organism>
<protein>
    <submittedName>
        <fullName evidence="1">Uncharacterized protein</fullName>
    </submittedName>
</protein>
<reference evidence="1 2" key="1">
    <citation type="submission" date="2019-03" db="EMBL/GenBank/DDBJ databases">
        <title>Draft genome sequences of novel Actinobacteria.</title>
        <authorList>
            <person name="Sahin N."/>
            <person name="Ay H."/>
            <person name="Saygin H."/>
        </authorList>
    </citation>
    <scope>NUCLEOTIDE SEQUENCE [LARGE SCALE GENOMIC DNA]</scope>
    <source>
        <strain evidence="1 2">DSM 45941</strain>
    </source>
</reference>
<comment type="caution">
    <text evidence="1">The sequence shown here is derived from an EMBL/GenBank/DDBJ whole genome shotgun (WGS) entry which is preliminary data.</text>
</comment>
<sequence>MEDEQDEALCAHFDDLCIDAAKHLHSTGLVEKTLGREVPIVLFDMFRPIEPNATQAANPPHLIPHDYVTFQTTG</sequence>
<proteinExistence type="predicted"/>
<dbReference type="AlphaFoldDB" id="A0A4R5B6S6"/>
<dbReference type="OrthoDB" id="1148327at2"/>
<evidence type="ECO:0000313" key="2">
    <source>
        <dbReference type="Proteomes" id="UP000295578"/>
    </source>
</evidence>